<feature type="transmembrane region" description="Helical" evidence="7">
    <location>
        <begin position="20"/>
        <end position="41"/>
    </location>
</feature>
<keyword evidence="5 7" id="KW-1133">Transmembrane helix</keyword>
<dbReference type="EMBL" id="CP072227">
    <property type="protein sequence ID" value="QUT44943.1"/>
    <property type="molecule type" value="Genomic_DNA"/>
</dbReference>
<proteinExistence type="inferred from homology"/>
<gene>
    <name evidence="7 13" type="primary">lgt</name>
    <name evidence="11" type="ORF">DW701_00030</name>
    <name evidence="12" type="ORF">EAJ03_08195</name>
    <name evidence="8" type="ORF">F2Z23_08880</name>
    <name evidence="9" type="ORF">HF841_08555</name>
    <name evidence="10" type="ORF">INE88_01748</name>
    <name evidence="13" type="ORF">NCTC11155_02651</name>
</gene>
<evidence type="ECO:0000313" key="16">
    <source>
        <dbReference type="Proteomes" id="UP000291917"/>
    </source>
</evidence>
<dbReference type="Proteomes" id="UP000291917">
    <property type="component" value="Unassembled WGS sequence"/>
</dbReference>
<dbReference type="Proteomes" id="UP000283538">
    <property type="component" value="Unassembled WGS sequence"/>
</dbReference>
<dbReference type="Proteomes" id="UP000679226">
    <property type="component" value="Chromosome"/>
</dbReference>
<comment type="catalytic activity">
    <reaction evidence="7">
        <text>L-cysteinyl-[prolipoprotein] + a 1,2-diacyl-sn-glycero-3-phospho-(1'-sn-glycerol) = an S-1,2-diacyl-sn-glyceryl-L-cysteinyl-[prolipoprotein] + sn-glycerol 1-phosphate + H(+)</text>
        <dbReference type="Rhea" id="RHEA:56712"/>
        <dbReference type="Rhea" id="RHEA-COMP:14679"/>
        <dbReference type="Rhea" id="RHEA-COMP:14680"/>
        <dbReference type="ChEBI" id="CHEBI:15378"/>
        <dbReference type="ChEBI" id="CHEBI:29950"/>
        <dbReference type="ChEBI" id="CHEBI:57685"/>
        <dbReference type="ChEBI" id="CHEBI:64716"/>
        <dbReference type="ChEBI" id="CHEBI:140658"/>
        <dbReference type="EC" id="2.5.1.145"/>
    </reaction>
</comment>
<evidence type="ECO:0000313" key="9">
    <source>
        <dbReference type="EMBL" id="NME86073.1"/>
    </source>
</evidence>
<evidence type="ECO:0000313" key="12">
    <source>
        <dbReference type="EMBL" id="RYT74376.1"/>
    </source>
</evidence>
<feature type="transmembrane region" description="Helical" evidence="7">
    <location>
        <begin position="189"/>
        <end position="208"/>
    </location>
</feature>
<reference evidence="9 18" key="5">
    <citation type="submission" date="2020-04" db="EMBL/GenBank/DDBJ databases">
        <authorList>
            <person name="Hitch T.C.A."/>
            <person name="Wylensek D."/>
            <person name="Clavel T."/>
        </authorList>
    </citation>
    <scope>NUCLEOTIDE SEQUENCE [LARGE SCALE GENOMIC DNA]</scope>
    <source>
        <strain evidence="9 18">WCA3-601-WT-5E</strain>
    </source>
</reference>
<feature type="transmembrane region" description="Helical" evidence="7">
    <location>
        <begin position="61"/>
        <end position="82"/>
    </location>
</feature>
<dbReference type="STRING" id="483216.BACEGG_03347"/>
<dbReference type="UniPathway" id="UPA00664"/>
<dbReference type="Proteomes" id="UP000520291">
    <property type="component" value="Unassembled WGS sequence"/>
</dbReference>
<keyword evidence="4 7" id="KW-0812">Transmembrane</keyword>
<dbReference type="GO" id="GO:0008961">
    <property type="term" value="F:phosphatidylglycerol-prolipoprotein diacylglyceryl transferase activity"/>
    <property type="evidence" value="ECO:0007669"/>
    <property type="project" value="UniProtKB-UniRule"/>
</dbReference>
<evidence type="ECO:0000313" key="17">
    <source>
        <dbReference type="Proteomes" id="UP000335496"/>
    </source>
</evidence>
<comment type="subcellular location">
    <subcellularLocation>
        <location evidence="7">Cell membrane</location>
        <topology evidence="7">Multi-pass membrane protein</topology>
    </subcellularLocation>
</comment>
<evidence type="ECO:0000313" key="13">
    <source>
        <dbReference type="EMBL" id="SUV43259.1"/>
    </source>
</evidence>
<evidence type="ECO:0000313" key="15">
    <source>
        <dbReference type="Proteomes" id="UP000283538"/>
    </source>
</evidence>
<reference evidence="10" key="6">
    <citation type="journal article" date="2021" name="PLoS Genet.">
        <title>Mobile Type VI secretion system loci of the gut Bacteroidales display extensive intra-ecosystem transfer, multi-species spread and geographical clustering.</title>
        <authorList>
            <person name="Garcia-Bayona L."/>
            <person name="Coyne M.J."/>
            <person name="Comstock L.E."/>
        </authorList>
    </citation>
    <scope>NUCLEOTIDE SEQUENCE</scope>
    <source>
        <strain evidence="10">CL11T00C20</strain>
    </source>
</reference>
<keyword evidence="3 7" id="KW-0808">Transferase</keyword>
<feature type="transmembrane region" description="Helical" evidence="7">
    <location>
        <begin position="140"/>
        <end position="158"/>
    </location>
</feature>
<evidence type="ECO:0000256" key="4">
    <source>
        <dbReference type="ARBA" id="ARBA00022692"/>
    </source>
</evidence>
<evidence type="ECO:0000256" key="2">
    <source>
        <dbReference type="ARBA" id="ARBA00022475"/>
    </source>
</evidence>
<dbReference type="EMBL" id="RCXL01000010">
    <property type="protein sequence ID" value="RYT74376.1"/>
    <property type="molecule type" value="Genomic_DNA"/>
</dbReference>
<dbReference type="PANTHER" id="PTHR30589:SF0">
    <property type="entry name" value="PHOSPHATIDYLGLYCEROL--PROLIPOPROTEIN DIACYLGLYCERYL TRANSFERASE"/>
    <property type="match status" value="1"/>
</dbReference>
<dbReference type="PANTHER" id="PTHR30589">
    <property type="entry name" value="PROLIPOPROTEIN DIACYLGLYCERYL TRANSFERASE"/>
    <property type="match status" value="1"/>
</dbReference>
<reference evidence="8 17" key="3">
    <citation type="journal article" date="2019" name="Nat. Med.">
        <title>A library of human gut bacterial isolates paired with longitudinal multiomics data enables mechanistic microbiome research.</title>
        <authorList>
            <person name="Poyet M."/>
            <person name="Groussin M."/>
            <person name="Gibbons S.M."/>
            <person name="Avila-Pacheco J."/>
            <person name="Jiang X."/>
            <person name="Kearney S.M."/>
            <person name="Perrotta A.R."/>
            <person name="Berdy B."/>
            <person name="Zhao S."/>
            <person name="Lieberman T.D."/>
            <person name="Swanson P.K."/>
            <person name="Smith M."/>
            <person name="Roesemann S."/>
            <person name="Alexander J.E."/>
            <person name="Rich S.A."/>
            <person name="Livny J."/>
            <person name="Vlamakis H."/>
            <person name="Clish C."/>
            <person name="Bullock K."/>
            <person name="Deik A."/>
            <person name="Scott J."/>
            <person name="Pierce K.A."/>
            <person name="Xavier R.J."/>
            <person name="Alm E.J."/>
        </authorList>
    </citation>
    <scope>NUCLEOTIDE SEQUENCE [LARGE SCALE GENOMIC DNA]</scope>
    <source>
        <strain evidence="8 17">BIOML-A1</strain>
    </source>
</reference>
<dbReference type="GO" id="GO:0005886">
    <property type="term" value="C:plasma membrane"/>
    <property type="evidence" value="ECO:0007669"/>
    <property type="project" value="UniProtKB-SubCell"/>
</dbReference>
<evidence type="ECO:0000256" key="7">
    <source>
        <dbReference type="HAMAP-Rule" id="MF_01147"/>
    </source>
</evidence>
<keyword evidence="6 7" id="KW-0472">Membrane</keyword>
<name>A0A380Z8B9_9BACE</name>
<sequence length="305" mass="35500">MNIPTLLSINWNPDPELFNLFGSIPIRYYGLLWVVGIALAYAIVHRQYHDRKIDEKTFEPLFFYCFFGILIGARLGHCLFYQPDYYLNHFWEMILPVKFLPDGGWKWTGYEGLASHGGTLGLIISLWMYCRKTKMHYMDVLDMIAVATPITACCIRLANLMNSEIIGMPTNVPWAFVFERVDMLPRHPAQLYEAIAYFIFFLGMVYLYKRGQKKQESKLETDFSTTKAKSTAVQAVASLPYHRGFFFGLCLTEIFVFRFFIEFLKEDQVDFEKTMALNMGQWLSVPFILIGIYFMCFYGKKTAGK</sequence>
<evidence type="ECO:0000313" key="14">
    <source>
        <dbReference type="Proteomes" id="UP000254424"/>
    </source>
</evidence>
<feature type="transmembrane region" description="Helical" evidence="7">
    <location>
        <begin position="244"/>
        <end position="261"/>
    </location>
</feature>
<evidence type="ECO:0000313" key="8">
    <source>
        <dbReference type="EMBL" id="KAA5274076.1"/>
    </source>
</evidence>
<feature type="binding site" evidence="7">
    <location>
        <position position="156"/>
    </location>
    <ligand>
        <name>a 1,2-diacyl-sn-glycero-3-phospho-(1'-sn-glycerol)</name>
        <dbReference type="ChEBI" id="CHEBI:64716"/>
    </ligand>
</feature>
<comment type="similarity">
    <text evidence="1 7">Belongs to the Lgt family.</text>
</comment>
<dbReference type="EMBL" id="JABAGL010000010">
    <property type="protein sequence ID" value="NME86073.1"/>
    <property type="molecule type" value="Genomic_DNA"/>
</dbReference>
<keyword evidence="2 7" id="KW-1003">Cell membrane</keyword>
<dbReference type="EC" id="2.5.1.145" evidence="7"/>
<dbReference type="AlphaFoldDB" id="A0A380Z8B9"/>
<dbReference type="InterPro" id="IPR001640">
    <property type="entry name" value="Lgt"/>
</dbReference>
<keyword evidence="17" id="KW-1185">Reference proteome</keyword>
<dbReference type="EMBL" id="QSLA01000001">
    <property type="protein sequence ID" value="RHF12653.1"/>
    <property type="molecule type" value="Genomic_DNA"/>
</dbReference>
<dbReference type="RefSeq" id="WP_004291856.1">
    <property type="nucleotide sequence ID" value="NZ_CABKNQ010000017.1"/>
</dbReference>
<dbReference type="GO" id="GO:0042158">
    <property type="term" value="P:lipoprotein biosynthetic process"/>
    <property type="evidence" value="ECO:0007669"/>
    <property type="project" value="UniProtKB-UniRule"/>
</dbReference>
<reference evidence="13 14" key="1">
    <citation type="submission" date="2018-06" db="EMBL/GenBank/DDBJ databases">
        <authorList>
            <consortium name="Pathogen Informatics"/>
            <person name="Doyle S."/>
        </authorList>
    </citation>
    <scope>NUCLEOTIDE SEQUENCE [LARGE SCALE GENOMIC DNA]</scope>
    <source>
        <strain evidence="13 14">NCTC11155</strain>
    </source>
</reference>
<comment type="pathway">
    <text evidence="7">Protein modification; lipoprotein biosynthesis (diacylglyceryl transfer).</text>
</comment>
<comment type="function">
    <text evidence="7">Catalyzes the transfer of the diacylglyceryl group from phosphatidylglycerol to the sulfhydryl group of the N-terminal cysteine of a prolipoprotein, the first step in the formation of mature lipoproteins.</text>
</comment>
<feature type="transmembrane region" description="Helical" evidence="7">
    <location>
        <begin position="107"/>
        <end position="128"/>
    </location>
</feature>
<feature type="transmembrane region" description="Helical" evidence="7">
    <location>
        <begin position="281"/>
        <end position="299"/>
    </location>
</feature>
<dbReference type="GeneID" id="93069401"/>
<evidence type="ECO:0000256" key="6">
    <source>
        <dbReference type="ARBA" id="ARBA00023136"/>
    </source>
</evidence>
<dbReference type="Pfam" id="PF01790">
    <property type="entry name" value="LGT"/>
    <property type="match status" value="2"/>
</dbReference>
<evidence type="ECO:0000313" key="18">
    <source>
        <dbReference type="Proteomes" id="UP000520291"/>
    </source>
</evidence>
<organism evidence="13 14">
    <name type="scientific">Bacteroides eggerthii</name>
    <dbReference type="NCBI Taxonomy" id="28111"/>
    <lineage>
        <taxon>Bacteria</taxon>
        <taxon>Pseudomonadati</taxon>
        <taxon>Bacteroidota</taxon>
        <taxon>Bacteroidia</taxon>
        <taxon>Bacteroidales</taxon>
        <taxon>Bacteroidaceae</taxon>
        <taxon>Bacteroides</taxon>
    </lineage>
</organism>
<evidence type="ECO:0000256" key="1">
    <source>
        <dbReference type="ARBA" id="ARBA00007150"/>
    </source>
</evidence>
<protein>
    <recommendedName>
        <fullName evidence="7">Phosphatidylglycerol--prolipoprotein diacylglyceryl transferase</fullName>
        <ecNumber evidence="7">2.5.1.145</ecNumber>
    </recommendedName>
</protein>
<evidence type="ECO:0000256" key="5">
    <source>
        <dbReference type="ARBA" id="ARBA00022989"/>
    </source>
</evidence>
<dbReference type="OrthoDB" id="871140at2"/>
<evidence type="ECO:0000313" key="11">
    <source>
        <dbReference type="EMBL" id="RHF12653.1"/>
    </source>
</evidence>
<dbReference type="EMBL" id="UFSX01000002">
    <property type="protein sequence ID" value="SUV43259.1"/>
    <property type="molecule type" value="Genomic_DNA"/>
</dbReference>
<dbReference type="HAMAP" id="MF_01147">
    <property type="entry name" value="Lgt"/>
    <property type="match status" value="1"/>
</dbReference>
<dbReference type="EMBL" id="VVZX01000010">
    <property type="protein sequence ID" value="KAA5274076.1"/>
    <property type="molecule type" value="Genomic_DNA"/>
</dbReference>
<accession>A0A380Z8B9</accession>
<reference evidence="12 16" key="4">
    <citation type="journal article" date="2019" name="Science, e1252229">
        <title>Invertible promoters mediate bacterial phase variation, antibiotic resistance, and host adaptation in the gut.</title>
        <authorList>
            <person name="Jiang X."/>
            <person name="Hall A.B."/>
            <person name="Arthur T.D."/>
            <person name="Plichta D.R."/>
            <person name="Covington C.T."/>
            <person name="Poyet M."/>
            <person name="Crothers J."/>
            <person name="Moses P.L."/>
            <person name="Tolonen A.C."/>
            <person name="Vlamakis H."/>
            <person name="Alm E.J."/>
            <person name="Xavier R.J."/>
        </authorList>
    </citation>
    <scope>NUCLEOTIDE SEQUENCE [LARGE SCALE GENOMIC DNA]</scope>
    <source>
        <strain evidence="12">Bj_0095</strain>
        <strain evidence="16">bj_0095</strain>
    </source>
</reference>
<dbReference type="Proteomes" id="UP000335496">
    <property type="component" value="Unassembled WGS sequence"/>
</dbReference>
<dbReference type="NCBIfam" id="TIGR00544">
    <property type="entry name" value="lgt"/>
    <property type="match status" value="1"/>
</dbReference>
<keyword evidence="13" id="KW-0328">Glycosyltransferase</keyword>
<evidence type="ECO:0000313" key="10">
    <source>
        <dbReference type="EMBL" id="QUT44943.1"/>
    </source>
</evidence>
<reference evidence="11 15" key="2">
    <citation type="submission" date="2018-08" db="EMBL/GenBank/DDBJ databases">
        <title>A genome reference for cultivated species of the human gut microbiota.</title>
        <authorList>
            <person name="Zou Y."/>
            <person name="Xue W."/>
            <person name="Luo G."/>
        </authorList>
    </citation>
    <scope>NUCLEOTIDE SEQUENCE [LARGE SCALE GENOMIC DNA]</scope>
    <source>
        <strain evidence="11 15">AM26-26AC</strain>
    </source>
</reference>
<dbReference type="KEGG" id="beg:INE88_01748"/>
<dbReference type="Proteomes" id="UP000254424">
    <property type="component" value="Unassembled WGS sequence"/>
</dbReference>
<keyword evidence="13" id="KW-0449">Lipoprotein</keyword>
<evidence type="ECO:0000256" key="3">
    <source>
        <dbReference type="ARBA" id="ARBA00022679"/>
    </source>
</evidence>